<keyword evidence="5 6" id="KW-0472">Membrane</keyword>
<dbReference type="KEGG" id="man:A11S_237"/>
<feature type="transmembrane region" description="Helical" evidence="6">
    <location>
        <begin position="12"/>
        <end position="32"/>
    </location>
</feature>
<evidence type="ECO:0000313" key="7">
    <source>
        <dbReference type="EMBL" id="AGH97073.1"/>
    </source>
</evidence>
<dbReference type="HOGENOM" id="CLU_047737_4_1_5"/>
<dbReference type="PANTHER" id="PTHR23427:SF2">
    <property type="entry name" value="SURFEIT LOCUS PROTEIN 1"/>
    <property type="match status" value="1"/>
</dbReference>
<evidence type="ECO:0000313" key="8">
    <source>
        <dbReference type="Proteomes" id="UP000011932"/>
    </source>
</evidence>
<dbReference type="AlphaFoldDB" id="M4VCY8"/>
<name>M4VCY8_9BACT</name>
<dbReference type="EMBL" id="CP003538">
    <property type="protein sequence ID" value="AGH97073.1"/>
    <property type="molecule type" value="Genomic_DNA"/>
</dbReference>
<dbReference type="InterPro" id="IPR002994">
    <property type="entry name" value="Surf1/Shy1"/>
</dbReference>
<evidence type="ECO:0000256" key="5">
    <source>
        <dbReference type="ARBA" id="ARBA00023136"/>
    </source>
</evidence>
<evidence type="ECO:0000256" key="3">
    <source>
        <dbReference type="ARBA" id="ARBA00022692"/>
    </source>
</evidence>
<keyword evidence="4 6" id="KW-1133">Transmembrane helix</keyword>
<comment type="subcellular location">
    <subcellularLocation>
        <location evidence="6">Cell membrane</location>
        <topology evidence="6">Multi-pass membrane protein</topology>
    </subcellularLocation>
    <subcellularLocation>
        <location evidence="1">Membrane</location>
    </subcellularLocation>
</comment>
<dbReference type="CDD" id="cd06662">
    <property type="entry name" value="SURF1"/>
    <property type="match status" value="1"/>
</dbReference>
<proteinExistence type="inferred from homology"/>
<evidence type="ECO:0000256" key="1">
    <source>
        <dbReference type="ARBA" id="ARBA00004370"/>
    </source>
</evidence>
<comment type="similarity">
    <text evidence="2 6">Belongs to the SURF1 family.</text>
</comment>
<dbReference type="Pfam" id="PF02104">
    <property type="entry name" value="SURF1"/>
    <property type="match status" value="1"/>
</dbReference>
<evidence type="ECO:0000256" key="4">
    <source>
        <dbReference type="ARBA" id="ARBA00022989"/>
    </source>
</evidence>
<evidence type="ECO:0000256" key="2">
    <source>
        <dbReference type="ARBA" id="ARBA00007165"/>
    </source>
</evidence>
<evidence type="ECO:0000256" key="6">
    <source>
        <dbReference type="RuleBase" id="RU363076"/>
    </source>
</evidence>
<feature type="transmembrane region" description="Helical" evidence="6">
    <location>
        <begin position="212"/>
        <end position="231"/>
    </location>
</feature>
<dbReference type="Proteomes" id="UP000011932">
    <property type="component" value="Chromosome"/>
</dbReference>
<keyword evidence="6" id="KW-1003">Cell membrane</keyword>
<gene>
    <name evidence="7" type="ORF">A11S_237</name>
</gene>
<reference evidence="7 8" key="1">
    <citation type="journal article" date="2013" name="ISME J.">
        <title>By their genes ye shall know them: genomic signatures of predatory bacteria.</title>
        <authorList>
            <person name="Pasternak Z."/>
            <person name="Pietrokovski S."/>
            <person name="Rotem O."/>
            <person name="Gophna U."/>
            <person name="Lurie-Weinberger M.N."/>
            <person name="Jurkevitch E."/>
        </authorList>
    </citation>
    <scope>NUCLEOTIDE SEQUENCE [LARGE SCALE GENOMIC DNA]</scope>
    <source>
        <strain evidence="7">EPB</strain>
    </source>
</reference>
<dbReference type="PATRIC" id="fig|349215.9.peg.236"/>
<accession>M4VCY8</accession>
<dbReference type="PANTHER" id="PTHR23427">
    <property type="entry name" value="SURFEIT LOCUS PROTEIN"/>
    <property type="match status" value="1"/>
</dbReference>
<sequence length="257" mass="28538">MSSLRPAPFRLPFWATILTLAGVIVLCGLGSWQLQRLQWKNDLLARIETARTAQPLALDAGTIAPLVDEEGLLIRGTLTGRYLHDHEIFLKPRPMGQKTGAHLVTPFLLSDGQTIVPVLRGWVSDDPDTFIQRPDPTVTIIGTLRHPTQTNSFTPQNLPDQNMWFTLDPAALAASHNLENVVPLAFYEETKRDDVGWPLPVEAWQTPNNNHLSYAIFWFTMAGILIIMYGLRFIVYGRKPKDETAPDETGGAGSGST</sequence>
<organism evidence="7 8">
    <name type="scientific">Micavibrio aeruginosavorus EPB</name>
    <dbReference type="NCBI Taxonomy" id="349215"/>
    <lineage>
        <taxon>Bacteria</taxon>
        <taxon>Pseudomonadati</taxon>
        <taxon>Bdellovibrionota</taxon>
        <taxon>Bdellovibrionia</taxon>
        <taxon>Bdellovibrionales</taxon>
        <taxon>Pseudobdellovibrionaceae</taxon>
        <taxon>Micavibrio</taxon>
    </lineage>
</organism>
<dbReference type="InterPro" id="IPR045214">
    <property type="entry name" value="Surf1/Surf4"/>
</dbReference>
<protein>
    <recommendedName>
        <fullName evidence="6">SURF1-like protein</fullName>
    </recommendedName>
</protein>
<dbReference type="RefSeq" id="WP_015466635.1">
    <property type="nucleotide sequence ID" value="NC_020812.1"/>
</dbReference>
<dbReference type="STRING" id="349215.A11S_237"/>
<keyword evidence="3 6" id="KW-0812">Transmembrane</keyword>
<dbReference type="PROSITE" id="PS50895">
    <property type="entry name" value="SURF1"/>
    <property type="match status" value="1"/>
</dbReference>
<dbReference type="GO" id="GO:0005886">
    <property type="term" value="C:plasma membrane"/>
    <property type="evidence" value="ECO:0007669"/>
    <property type="project" value="UniProtKB-SubCell"/>
</dbReference>